<name>A0A9P0VY58_9ASCO</name>
<protein>
    <recommendedName>
        <fullName evidence="3">Alcohol acetyltransferase</fullName>
    </recommendedName>
</protein>
<dbReference type="InterPro" id="IPR052058">
    <property type="entry name" value="Alcohol_O-acetyltransferase"/>
</dbReference>
<organism evidence="1 2">
    <name type="scientific">[Candida] railenensis</name>
    <dbReference type="NCBI Taxonomy" id="45579"/>
    <lineage>
        <taxon>Eukaryota</taxon>
        <taxon>Fungi</taxon>
        <taxon>Dikarya</taxon>
        <taxon>Ascomycota</taxon>
        <taxon>Saccharomycotina</taxon>
        <taxon>Pichiomycetes</taxon>
        <taxon>Debaryomycetaceae</taxon>
        <taxon>Kurtzmaniella</taxon>
    </lineage>
</organism>
<gene>
    <name evidence="1" type="ORF">CLIB1423_06S00540</name>
</gene>
<evidence type="ECO:0008006" key="3">
    <source>
        <dbReference type="Google" id="ProtNLM"/>
    </source>
</evidence>
<dbReference type="InterPro" id="IPR010828">
    <property type="entry name" value="Atf2/Sli1-like"/>
</dbReference>
<evidence type="ECO:0000313" key="1">
    <source>
        <dbReference type="EMBL" id="CAH2352178.1"/>
    </source>
</evidence>
<accession>A0A9P0VY58</accession>
<dbReference type="EMBL" id="CAKXYY010000006">
    <property type="protein sequence ID" value="CAH2352178.1"/>
    <property type="molecule type" value="Genomic_DNA"/>
</dbReference>
<reference evidence="1" key="1">
    <citation type="submission" date="2022-03" db="EMBL/GenBank/DDBJ databases">
        <authorList>
            <person name="Legras J.-L."/>
            <person name="Devillers H."/>
            <person name="Grondin C."/>
        </authorList>
    </citation>
    <scope>NUCLEOTIDE SEQUENCE</scope>
    <source>
        <strain evidence="1">CLIB 1423</strain>
    </source>
</reference>
<dbReference type="OrthoDB" id="2150604at2759"/>
<sequence>MTGPIITRPLSNMENFMRSRTATGFYRTFQLTATYSKAISKELLFKALRKSLIDYVMLTCNVFKAENHCYYHPIPRISFDDIVSFELDQALDETFLKKINEEIRFQLYANQPLFKVILLEKNQVCAVFEHTINDGVAGAFFHEILIENLAFIENDADQVFEQEYGASDFLFDLDEDKSKIKYSLPPPVDPFMEPYEVDFSDNDPNHYSKITPKGLTKWDGRFPMKREFVSSFKMINFTPEEVGKILKKCKENGVTLTSYIEVVHALTVQPIIGDNNYSVNKIALNLRKWLKSPMDANGQYKEMLSGFPEHKILGTWAHLGLAENLPPLYKFDWDLVKFVNENLKKTVTNTKVMSCSKVFFDSASKTDDNADFFSSHIGKPRPDMVKISNLGFVKIKTGDWEILDIWFSQDVAVIAADFMLSVVSSPKGGLNFMWSYIEAEDFDLTGFDEKFRQNMINCANL</sequence>
<comment type="caution">
    <text evidence="1">The sequence shown here is derived from an EMBL/GenBank/DDBJ whole genome shotgun (WGS) entry which is preliminary data.</text>
</comment>
<dbReference type="AlphaFoldDB" id="A0A9P0VY58"/>
<dbReference type="GO" id="GO:0008080">
    <property type="term" value="F:N-acetyltransferase activity"/>
    <property type="evidence" value="ECO:0007669"/>
    <property type="project" value="TreeGrafter"/>
</dbReference>
<dbReference type="Pfam" id="PF07247">
    <property type="entry name" value="AATase"/>
    <property type="match status" value="1"/>
</dbReference>
<dbReference type="PANTHER" id="PTHR28037">
    <property type="entry name" value="ALCOHOL O-ACETYLTRANSFERASE 1-RELATED"/>
    <property type="match status" value="1"/>
</dbReference>
<proteinExistence type="predicted"/>
<dbReference type="PANTHER" id="PTHR28037:SF1">
    <property type="entry name" value="ALCOHOL O-ACETYLTRANSFERASE 1-RELATED"/>
    <property type="match status" value="1"/>
</dbReference>
<evidence type="ECO:0000313" key="2">
    <source>
        <dbReference type="Proteomes" id="UP000837801"/>
    </source>
</evidence>
<dbReference type="Proteomes" id="UP000837801">
    <property type="component" value="Unassembled WGS sequence"/>
</dbReference>
<keyword evidence="2" id="KW-1185">Reference proteome</keyword>